<evidence type="ECO:0000313" key="2">
    <source>
        <dbReference type="Proteomes" id="UP000770717"/>
    </source>
</evidence>
<protein>
    <submittedName>
        <fullName evidence="1">Uncharacterized protein</fullName>
    </submittedName>
</protein>
<dbReference type="Proteomes" id="UP000770717">
    <property type="component" value="Unassembled WGS sequence"/>
</dbReference>
<name>A0A8J6EXH0_ELECQ</name>
<sequence>MSSSLALYLGVDTEVDLWGRGGAEVPRKSCTHGRLKTCLHRNTSSGPVVKLLIIWTAVHNQQKGQNVWMQMSYI</sequence>
<proteinExistence type="predicted"/>
<dbReference type="EMBL" id="WNTK01000010">
    <property type="protein sequence ID" value="KAG9477522.1"/>
    <property type="molecule type" value="Genomic_DNA"/>
</dbReference>
<keyword evidence="2" id="KW-1185">Reference proteome</keyword>
<accession>A0A8J6EXH0</accession>
<evidence type="ECO:0000313" key="1">
    <source>
        <dbReference type="EMBL" id="KAG9477522.1"/>
    </source>
</evidence>
<reference evidence="1" key="1">
    <citation type="thesis" date="2020" institute="ProQuest LLC" country="789 East Eisenhower Parkway, Ann Arbor, MI, USA">
        <title>Comparative Genomics and Chromosome Evolution.</title>
        <authorList>
            <person name="Mudd A.B."/>
        </authorList>
    </citation>
    <scope>NUCLEOTIDE SEQUENCE</scope>
    <source>
        <strain evidence="1">HN-11 Male</strain>
        <tissue evidence="1">Kidney and liver</tissue>
    </source>
</reference>
<comment type="caution">
    <text evidence="1">The sequence shown here is derived from an EMBL/GenBank/DDBJ whole genome shotgun (WGS) entry which is preliminary data.</text>
</comment>
<organism evidence="1 2">
    <name type="scientific">Eleutherodactylus coqui</name>
    <name type="common">Puerto Rican coqui</name>
    <dbReference type="NCBI Taxonomy" id="57060"/>
    <lineage>
        <taxon>Eukaryota</taxon>
        <taxon>Metazoa</taxon>
        <taxon>Chordata</taxon>
        <taxon>Craniata</taxon>
        <taxon>Vertebrata</taxon>
        <taxon>Euteleostomi</taxon>
        <taxon>Amphibia</taxon>
        <taxon>Batrachia</taxon>
        <taxon>Anura</taxon>
        <taxon>Neobatrachia</taxon>
        <taxon>Hyloidea</taxon>
        <taxon>Eleutherodactylidae</taxon>
        <taxon>Eleutherodactylinae</taxon>
        <taxon>Eleutherodactylus</taxon>
        <taxon>Eleutherodactylus</taxon>
    </lineage>
</organism>
<gene>
    <name evidence="1" type="ORF">GDO78_002756</name>
</gene>
<dbReference type="AlphaFoldDB" id="A0A8J6EXH0"/>